<keyword evidence="2" id="KW-0732">Signal</keyword>
<feature type="signal peptide" evidence="2">
    <location>
        <begin position="1"/>
        <end position="18"/>
    </location>
</feature>
<protein>
    <submittedName>
        <fullName evidence="3">Extracellular solute-binding protein</fullName>
    </submittedName>
</protein>
<dbReference type="RefSeq" id="WP_078785479.1">
    <property type="nucleotide sequence ID" value="NZ_CAKVTM010000011.1"/>
</dbReference>
<dbReference type="PANTHER" id="PTHR43649:SF14">
    <property type="entry name" value="BLR3389 PROTEIN"/>
    <property type="match status" value="1"/>
</dbReference>
<proteinExistence type="predicted"/>
<dbReference type="InterPro" id="IPR006059">
    <property type="entry name" value="SBP"/>
</dbReference>
<evidence type="ECO:0000313" key="3">
    <source>
        <dbReference type="EMBL" id="SKA96062.1"/>
    </source>
</evidence>
<dbReference type="EMBL" id="FUYF01000030">
    <property type="protein sequence ID" value="SKA96062.1"/>
    <property type="molecule type" value="Genomic_DNA"/>
</dbReference>
<dbReference type="PROSITE" id="PS51257">
    <property type="entry name" value="PROKAR_LIPOPROTEIN"/>
    <property type="match status" value="1"/>
</dbReference>
<accession>A0A1T4Y2P5</accession>
<dbReference type="Gene3D" id="3.40.190.10">
    <property type="entry name" value="Periplasmic binding protein-like II"/>
    <property type="match status" value="1"/>
</dbReference>
<organism evidence="3 4">
    <name type="scientific">Gemmiger formicilis</name>
    <dbReference type="NCBI Taxonomy" id="745368"/>
    <lineage>
        <taxon>Bacteria</taxon>
        <taxon>Bacillati</taxon>
        <taxon>Bacillota</taxon>
        <taxon>Clostridia</taxon>
        <taxon>Eubacteriales</taxon>
        <taxon>Gemmiger</taxon>
    </lineage>
</organism>
<dbReference type="GeneID" id="93339106"/>
<feature type="chain" id="PRO_5039471041" evidence="2">
    <location>
        <begin position="19"/>
        <end position="430"/>
    </location>
</feature>
<name>A0A1T4Y2P5_9FIRM</name>
<dbReference type="OrthoDB" id="1824059at2"/>
<evidence type="ECO:0000313" key="4">
    <source>
        <dbReference type="Proteomes" id="UP000190286"/>
    </source>
</evidence>
<sequence>MKKIVALLMASAMAASLAACGGSAQSSEATSTAPAESTAAESTATDGKKYEGVELTMWSMWSAGEVQANAIQAAADAFEAETGAHVNIEWKGRDVNTLISAALESGEKLDIFEDDYNRIGHAYAPYTYDLTEMADAVGYDDFSYACFNDQSKEWAGYLNSIVEQPQIGGIFYNKDVFDACGITDAPKTWDEFLTVCQTLKDNGYEPLALDGAYANFNFYNHLVRHLGEDTIAELGKNGGWADNEAAVTAAQEIIDFVNAGYLAEGAPDAYPASQTKVGLGTAAMVACANYVTSEVDAAVGEPVNWGFFNYPEVEGNVDASAYAGANSLAISSSCENPQAAFDFIMTIVTGTCGQELVDKGGQIPADTRLKESVLAGSVETLKNTTTPMSWCGSLNTLDGWSSIKSSMIELFEGKYATGADYCAYLDTLCG</sequence>
<feature type="region of interest" description="Disordered" evidence="1">
    <location>
        <begin position="25"/>
        <end position="46"/>
    </location>
</feature>
<evidence type="ECO:0000256" key="2">
    <source>
        <dbReference type="SAM" id="SignalP"/>
    </source>
</evidence>
<feature type="compositionally biased region" description="Low complexity" evidence="1">
    <location>
        <begin position="25"/>
        <end position="45"/>
    </location>
</feature>
<dbReference type="STRING" id="745368.SAMN02745178_02679"/>
<evidence type="ECO:0000256" key="1">
    <source>
        <dbReference type="SAM" id="MobiDB-lite"/>
    </source>
</evidence>
<dbReference type="SUPFAM" id="SSF53850">
    <property type="entry name" value="Periplasmic binding protein-like II"/>
    <property type="match status" value="1"/>
</dbReference>
<dbReference type="AlphaFoldDB" id="A0A1T4Y2P5"/>
<reference evidence="3 4" key="1">
    <citation type="submission" date="2017-02" db="EMBL/GenBank/DDBJ databases">
        <authorList>
            <person name="Peterson S.W."/>
        </authorList>
    </citation>
    <scope>NUCLEOTIDE SEQUENCE [LARGE SCALE GENOMIC DNA]</scope>
    <source>
        <strain evidence="3 4">ATCC 27749</strain>
    </source>
</reference>
<dbReference type="InterPro" id="IPR050490">
    <property type="entry name" value="Bact_solute-bd_prot1"/>
</dbReference>
<keyword evidence="4" id="KW-1185">Reference proteome</keyword>
<dbReference type="PANTHER" id="PTHR43649">
    <property type="entry name" value="ARABINOSE-BINDING PROTEIN-RELATED"/>
    <property type="match status" value="1"/>
</dbReference>
<gene>
    <name evidence="3" type="ORF">SAMN02745178_02679</name>
</gene>
<dbReference type="Proteomes" id="UP000190286">
    <property type="component" value="Unassembled WGS sequence"/>
</dbReference>
<dbReference type="Pfam" id="PF01547">
    <property type="entry name" value="SBP_bac_1"/>
    <property type="match status" value="1"/>
</dbReference>